<accession>A0ABV7VRD0</accession>
<proteinExistence type="inferred from homology"/>
<sequence length="187" mass="20340">MPTHSQQLNVRKTVVRLVWVLLGMVLFTVSLVPLYQVFCDITGLNGRNSALTRASEIPVLMHGQGETKQVSFVTHAGNGLAVSFSSLQPQQQAAPGGKYQVMFRFRNLSNKPQRVRAVPSVSPAQASQHLLKIECFCFQEMMLAAGEVKDVPLVYFLSAAFPADIASLTLAYTLFPVSPEADMAVGG</sequence>
<dbReference type="Gene3D" id="2.60.370.10">
    <property type="entry name" value="Ctag/Cox11"/>
    <property type="match status" value="1"/>
</dbReference>
<keyword evidence="6" id="KW-1133">Transmembrane helix</keyword>
<gene>
    <name evidence="7" type="ORF">ACFOMG_07065</name>
</gene>
<name>A0ABV7VRD0_9GAMM</name>
<evidence type="ECO:0000256" key="1">
    <source>
        <dbReference type="ARBA" id="ARBA00004382"/>
    </source>
</evidence>
<feature type="transmembrane region" description="Helical" evidence="6">
    <location>
        <begin position="14"/>
        <end position="35"/>
    </location>
</feature>
<organism evidence="7 8">
    <name type="scientific">Bacterioplanoides pacificum</name>
    <dbReference type="NCBI Taxonomy" id="1171596"/>
    <lineage>
        <taxon>Bacteria</taxon>
        <taxon>Pseudomonadati</taxon>
        <taxon>Pseudomonadota</taxon>
        <taxon>Gammaproteobacteria</taxon>
        <taxon>Oceanospirillales</taxon>
        <taxon>Oceanospirillaceae</taxon>
        <taxon>Bacterioplanoides</taxon>
    </lineage>
</organism>
<keyword evidence="4" id="KW-0735">Signal-anchor</keyword>
<dbReference type="EMBL" id="JBHRYB010000005">
    <property type="protein sequence ID" value="MFC3679870.1"/>
    <property type="molecule type" value="Genomic_DNA"/>
</dbReference>
<dbReference type="InterPro" id="IPR023471">
    <property type="entry name" value="CtaG/Cox11_dom_sf"/>
</dbReference>
<comment type="similarity">
    <text evidence="2">Belongs to the COX11/CtaG family.</text>
</comment>
<evidence type="ECO:0000256" key="6">
    <source>
        <dbReference type="SAM" id="Phobius"/>
    </source>
</evidence>
<evidence type="ECO:0000256" key="4">
    <source>
        <dbReference type="ARBA" id="ARBA00022968"/>
    </source>
</evidence>
<dbReference type="Proteomes" id="UP001595722">
    <property type="component" value="Unassembled WGS sequence"/>
</dbReference>
<evidence type="ECO:0000256" key="2">
    <source>
        <dbReference type="ARBA" id="ARBA00009620"/>
    </source>
</evidence>
<dbReference type="Pfam" id="PF04442">
    <property type="entry name" value="CtaG_Cox11"/>
    <property type="match status" value="1"/>
</dbReference>
<dbReference type="RefSeq" id="WP_376865668.1">
    <property type="nucleotide sequence ID" value="NZ_JBHRYB010000005.1"/>
</dbReference>
<keyword evidence="8" id="KW-1185">Reference proteome</keyword>
<keyword evidence="5" id="KW-0186">Copper</keyword>
<keyword evidence="6" id="KW-0472">Membrane</keyword>
<dbReference type="SUPFAM" id="SSF110111">
    <property type="entry name" value="Ctag/Cox11"/>
    <property type="match status" value="1"/>
</dbReference>
<protein>
    <recommendedName>
        <fullName evidence="3">Cytochrome c oxidase assembly protein CtaG</fullName>
    </recommendedName>
</protein>
<comment type="caution">
    <text evidence="7">The sequence shown here is derived from an EMBL/GenBank/DDBJ whole genome shotgun (WGS) entry which is preliminary data.</text>
</comment>
<evidence type="ECO:0000313" key="7">
    <source>
        <dbReference type="EMBL" id="MFC3679870.1"/>
    </source>
</evidence>
<keyword evidence="6" id="KW-0812">Transmembrane</keyword>
<dbReference type="InterPro" id="IPR007533">
    <property type="entry name" value="Cyt_c_oxidase_assmbl_CtaG"/>
</dbReference>
<reference evidence="8" key="1">
    <citation type="journal article" date="2019" name="Int. J. Syst. Evol. Microbiol.">
        <title>The Global Catalogue of Microorganisms (GCM) 10K type strain sequencing project: providing services to taxonomists for standard genome sequencing and annotation.</title>
        <authorList>
            <consortium name="The Broad Institute Genomics Platform"/>
            <consortium name="The Broad Institute Genome Sequencing Center for Infectious Disease"/>
            <person name="Wu L."/>
            <person name="Ma J."/>
        </authorList>
    </citation>
    <scope>NUCLEOTIDE SEQUENCE [LARGE SCALE GENOMIC DNA]</scope>
    <source>
        <strain evidence="8">KCTC 42424</strain>
    </source>
</reference>
<evidence type="ECO:0000256" key="5">
    <source>
        <dbReference type="ARBA" id="ARBA00023008"/>
    </source>
</evidence>
<comment type="subcellular location">
    <subcellularLocation>
        <location evidence="1">Cell inner membrane</location>
        <topology evidence="1">Single-pass type II membrane protein</topology>
        <orientation evidence="1">Periplasmic side</orientation>
    </subcellularLocation>
</comment>
<evidence type="ECO:0000313" key="8">
    <source>
        <dbReference type="Proteomes" id="UP001595722"/>
    </source>
</evidence>
<evidence type="ECO:0000256" key="3">
    <source>
        <dbReference type="ARBA" id="ARBA00015384"/>
    </source>
</evidence>